<accession>C8XFU1</accession>
<feature type="domain" description="Aminoglycoside phosphotransferase" evidence="1">
    <location>
        <begin position="54"/>
        <end position="245"/>
    </location>
</feature>
<dbReference type="Proteomes" id="UP000002218">
    <property type="component" value="Chromosome"/>
</dbReference>
<proteinExistence type="predicted"/>
<gene>
    <name evidence="2" type="ordered locus">Namu_1662</name>
</gene>
<protein>
    <submittedName>
        <fullName evidence="2">Aminoglycoside phosphotransferase</fullName>
    </submittedName>
</protein>
<dbReference type="InterPro" id="IPR002575">
    <property type="entry name" value="Aminoglycoside_PTrfase"/>
</dbReference>
<dbReference type="STRING" id="479431.Namu_1662"/>
<evidence type="ECO:0000313" key="2">
    <source>
        <dbReference type="EMBL" id="ACV78052.1"/>
    </source>
</evidence>
<dbReference type="HOGENOM" id="CLU_071279_0_0_11"/>
<dbReference type="Gene3D" id="3.90.1200.10">
    <property type="match status" value="1"/>
</dbReference>
<dbReference type="eggNOG" id="COG3178">
    <property type="taxonomic scope" value="Bacteria"/>
</dbReference>
<dbReference type="RefSeq" id="WP_015746955.1">
    <property type="nucleotide sequence ID" value="NC_013235.1"/>
</dbReference>
<reference evidence="3" key="1">
    <citation type="submission" date="2009-09" db="EMBL/GenBank/DDBJ databases">
        <title>The complete genome of Nakamurella multipartita DSM 44233.</title>
        <authorList>
            <consortium name="US DOE Joint Genome Institute (JGI-PGF)"/>
            <person name="Lucas S."/>
            <person name="Copeland A."/>
            <person name="Lapidus A."/>
            <person name="Glavina del Rio T."/>
            <person name="Dalin E."/>
            <person name="Tice H."/>
            <person name="Bruce D."/>
            <person name="Goodwin L."/>
            <person name="Pitluck S."/>
            <person name="Kyrpides N."/>
            <person name="Mavromatis K."/>
            <person name="Ivanova N."/>
            <person name="Ovchinnikova G."/>
            <person name="Sims D."/>
            <person name="Meincke L."/>
            <person name="Brettin T."/>
            <person name="Detter J.C."/>
            <person name="Han C."/>
            <person name="Larimer F."/>
            <person name="Land M."/>
            <person name="Hauser L."/>
            <person name="Markowitz V."/>
            <person name="Cheng J.-F."/>
            <person name="Hugenholtz P."/>
            <person name="Woyke T."/>
            <person name="Wu D."/>
            <person name="Klenk H.-P."/>
            <person name="Eisen J.A."/>
        </authorList>
    </citation>
    <scope>NUCLEOTIDE SEQUENCE [LARGE SCALE GENOMIC DNA]</scope>
    <source>
        <strain evidence="3">ATCC 700099 / DSM 44233 / CIP 104796 / JCM 9543 / NBRC 105858 / Y-104</strain>
    </source>
</reference>
<dbReference type="InParanoid" id="C8XFU1"/>
<sequence>MTIGPGAFGTAVWSSPGWQAAALAWLDERLAAAGITRTGAAEHPHVRAWATAVRVPTDHGDYWLKACGQDTAFEVPLYRVLAELVPGDVLAPLAADPARGWIVLPDGGRVLGDQLAGADLARALGAALVQYGRLQRALMPGVPRMLAAGVTDMRPPAMLDAFDRALALTRRDLDAGEPDRDRERRHAQIAAARDEVAGWCAALSRSALPASLDHNDLHPRNMFWDPRAGRARFFDWGDAVIAHPFAAMLVPLAMVRELLGGVPAAAPFRAIRDAYLQVFADLAPTEDLPATLETACRVANIARAHTWDRAVGAAARQGDPMAARFRFAALDTLSAVLDADYLTVG</sequence>
<dbReference type="InterPro" id="IPR011009">
    <property type="entry name" value="Kinase-like_dom_sf"/>
</dbReference>
<dbReference type="KEGG" id="nml:Namu_1662"/>
<organism evidence="2 3">
    <name type="scientific">Nakamurella multipartita (strain ATCC 700099 / DSM 44233 / CIP 104796 / JCM 9543 / NBRC 105858 / Y-104)</name>
    <name type="common">Microsphaera multipartita</name>
    <dbReference type="NCBI Taxonomy" id="479431"/>
    <lineage>
        <taxon>Bacteria</taxon>
        <taxon>Bacillati</taxon>
        <taxon>Actinomycetota</taxon>
        <taxon>Actinomycetes</taxon>
        <taxon>Nakamurellales</taxon>
        <taxon>Nakamurellaceae</taxon>
        <taxon>Nakamurella</taxon>
    </lineage>
</organism>
<dbReference type="EMBL" id="CP001737">
    <property type="protein sequence ID" value="ACV78052.1"/>
    <property type="molecule type" value="Genomic_DNA"/>
</dbReference>
<dbReference type="AlphaFoldDB" id="C8XFU1"/>
<dbReference type="GO" id="GO:0016740">
    <property type="term" value="F:transferase activity"/>
    <property type="evidence" value="ECO:0007669"/>
    <property type="project" value="UniProtKB-KW"/>
</dbReference>
<evidence type="ECO:0000313" key="3">
    <source>
        <dbReference type="Proteomes" id="UP000002218"/>
    </source>
</evidence>
<dbReference type="Pfam" id="PF01636">
    <property type="entry name" value="APH"/>
    <property type="match status" value="1"/>
</dbReference>
<evidence type="ECO:0000259" key="1">
    <source>
        <dbReference type="Pfam" id="PF01636"/>
    </source>
</evidence>
<dbReference type="SUPFAM" id="SSF56112">
    <property type="entry name" value="Protein kinase-like (PK-like)"/>
    <property type="match status" value="1"/>
</dbReference>
<keyword evidence="2" id="KW-0808">Transferase</keyword>
<reference evidence="2 3" key="2">
    <citation type="journal article" date="2010" name="Stand. Genomic Sci.">
        <title>Complete genome sequence of Nakamurella multipartita type strain (Y-104).</title>
        <authorList>
            <person name="Tice H."/>
            <person name="Mayilraj S."/>
            <person name="Sims D."/>
            <person name="Lapidus A."/>
            <person name="Nolan M."/>
            <person name="Lucas S."/>
            <person name="Glavina Del Rio T."/>
            <person name="Copeland A."/>
            <person name="Cheng J.F."/>
            <person name="Meincke L."/>
            <person name="Bruce D."/>
            <person name="Goodwin L."/>
            <person name="Pitluck S."/>
            <person name="Ivanova N."/>
            <person name="Mavromatis K."/>
            <person name="Ovchinnikova G."/>
            <person name="Pati A."/>
            <person name="Chen A."/>
            <person name="Palaniappan K."/>
            <person name="Land M."/>
            <person name="Hauser L."/>
            <person name="Chang Y.J."/>
            <person name="Jeffries C.D."/>
            <person name="Detter J.C."/>
            <person name="Brettin T."/>
            <person name="Rohde M."/>
            <person name="Goker M."/>
            <person name="Bristow J."/>
            <person name="Eisen J.A."/>
            <person name="Markowitz V."/>
            <person name="Hugenholtz P."/>
            <person name="Kyrpides N.C."/>
            <person name="Klenk H.P."/>
            <person name="Chen F."/>
        </authorList>
    </citation>
    <scope>NUCLEOTIDE SEQUENCE [LARGE SCALE GENOMIC DNA]</scope>
    <source>
        <strain evidence="3">ATCC 700099 / DSM 44233 / CIP 104796 / JCM 9543 / NBRC 105858 / Y-104</strain>
    </source>
</reference>
<name>C8XFU1_NAKMY</name>
<keyword evidence="3" id="KW-1185">Reference proteome</keyword>